<evidence type="ECO:0000256" key="15">
    <source>
        <dbReference type="SAM" id="Phobius"/>
    </source>
</evidence>
<keyword evidence="6 15" id="KW-0812">Transmembrane</keyword>
<dbReference type="Pfam" id="PF13639">
    <property type="entry name" value="zf-RING_2"/>
    <property type="match status" value="1"/>
</dbReference>
<keyword evidence="17" id="KW-0695">RNA-directed DNA polymerase</keyword>
<reference evidence="17" key="1">
    <citation type="submission" date="2019-08" db="EMBL/GenBank/DDBJ databases">
        <authorList>
            <person name="Liu F."/>
        </authorList>
    </citation>
    <scope>NUCLEOTIDE SEQUENCE [LARGE SCALE GENOMIC DNA]</scope>
    <source>
        <strain evidence="17">PA1801</strain>
        <tissue evidence="17">Leaf</tissue>
    </source>
</reference>
<evidence type="ECO:0000256" key="9">
    <source>
        <dbReference type="ARBA" id="ARBA00022786"/>
    </source>
</evidence>
<dbReference type="CDD" id="cd16454">
    <property type="entry name" value="RING-H2_PA-TM-RING"/>
    <property type="match status" value="1"/>
</dbReference>
<evidence type="ECO:0000256" key="5">
    <source>
        <dbReference type="ARBA" id="ARBA00022679"/>
    </source>
</evidence>
<evidence type="ECO:0000256" key="2">
    <source>
        <dbReference type="ARBA" id="ARBA00004167"/>
    </source>
</evidence>
<accession>A0A5B6WCX9</accession>
<dbReference type="InterPro" id="IPR013083">
    <property type="entry name" value="Znf_RING/FYVE/PHD"/>
</dbReference>
<evidence type="ECO:0000313" key="18">
    <source>
        <dbReference type="Proteomes" id="UP000325315"/>
    </source>
</evidence>
<gene>
    <name evidence="17" type="ORF">EPI10_019696</name>
</gene>
<name>A0A5B6WCX9_9ROSI</name>
<dbReference type="SMART" id="SM00184">
    <property type="entry name" value="RING"/>
    <property type="match status" value="1"/>
</dbReference>
<evidence type="ECO:0000256" key="11">
    <source>
        <dbReference type="ARBA" id="ARBA00022989"/>
    </source>
</evidence>
<evidence type="ECO:0000256" key="1">
    <source>
        <dbReference type="ARBA" id="ARBA00000900"/>
    </source>
</evidence>
<dbReference type="Proteomes" id="UP000325315">
    <property type="component" value="Unassembled WGS sequence"/>
</dbReference>
<dbReference type="GO" id="GO:0016020">
    <property type="term" value="C:membrane"/>
    <property type="evidence" value="ECO:0007669"/>
    <property type="project" value="UniProtKB-SubCell"/>
</dbReference>
<dbReference type="InterPro" id="IPR001841">
    <property type="entry name" value="Znf_RING"/>
</dbReference>
<keyword evidence="8 14" id="KW-0863">Zinc-finger</keyword>
<evidence type="ECO:0000259" key="16">
    <source>
        <dbReference type="PROSITE" id="PS50089"/>
    </source>
</evidence>
<keyword evidence="5" id="KW-0808">Transferase</keyword>
<dbReference type="GO" id="GO:0016567">
    <property type="term" value="P:protein ubiquitination"/>
    <property type="evidence" value="ECO:0007669"/>
    <property type="project" value="UniProtKB-UniPathway"/>
</dbReference>
<sequence length="403" mass="46784">MKRESTLLFQNKLLSRVGKEVVNKTVAQATPVYSMSVFLLPHNSSDDLQKMMNSFYKDGDSVLHPSLFHVRFSKLDTVRIVTFLIRRRVRLDLFYLEEYYNAKVVLLKDIRWRIGKGNLRNVFNDPWINDGENFYVDTAPLEGCENMQVCYLIHSNEGYDARRILAMPLSRLPIDNSFMWQFTTNDRYSVKSEVGLASIHDSVDEFVAHMLIDQQDDLRRRVLGMLWGIWYSWNVLVWKPILSVGCVRGLRARRLCDVYFGYENFGCFQSFNFYWVGRDANKMLSVILVFMALLVVSCLHVYNNWFGSTGNSHGVEYCVVCLSKVSKGEKLRWLRCRHCFHVHCIDAWLKVGTTCPICRVNVAPKRNFIISSMVSLAKRVGQWIENPLSSELTVAFCESFGFM</sequence>
<keyword evidence="17" id="KW-0548">Nucleotidyltransferase</keyword>
<dbReference type="AlphaFoldDB" id="A0A5B6WCX9"/>
<dbReference type="PANTHER" id="PTHR45768">
    <property type="entry name" value="E3 UBIQUITIN-PROTEIN LIGASE RNF13-LIKE"/>
    <property type="match status" value="1"/>
</dbReference>
<dbReference type="GO" id="GO:0061630">
    <property type="term" value="F:ubiquitin protein ligase activity"/>
    <property type="evidence" value="ECO:0007669"/>
    <property type="project" value="UniProtKB-EC"/>
</dbReference>
<evidence type="ECO:0000256" key="8">
    <source>
        <dbReference type="ARBA" id="ARBA00022771"/>
    </source>
</evidence>
<dbReference type="GO" id="GO:0003964">
    <property type="term" value="F:RNA-directed DNA polymerase activity"/>
    <property type="evidence" value="ECO:0007669"/>
    <property type="project" value="UniProtKB-KW"/>
</dbReference>
<evidence type="ECO:0000256" key="3">
    <source>
        <dbReference type="ARBA" id="ARBA00004906"/>
    </source>
</evidence>
<comment type="subcellular location">
    <subcellularLocation>
        <location evidence="2">Membrane</location>
        <topology evidence="2">Single-pass membrane protein</topology>
    </subcellularLocation>
</comment>
<feature type="domain" description="RING-type" evidence="16">
    <location>
        <begin position="318"/>
        <end position="359"/>
    </location>
</feature>
<dbReference type="OrthoDB" id="8062037at2759"/>
<evidence type="ECO:0000313" key="17">
    <source>
        <dbReference type="EMBL" id="KAA3479156.1"/>
    </source>
</evidence>
<keyword evidence="9" id="KW-0833">Ubl conjugation pathway</keyword>
<proteinExistence type="inferred from homology"/>
<keyword evidence="12 15" id="KW-0472">Membrane</keyword>
<organism evidence="17 18">
    <name type="scientific">Gossypium australe</name>
    <dbReference type="NCBI Taxonomy" id="47621"/>
    <lineage>
        <taxon>Eukaryota</taxon>
        <taxon>Viridiplantae</taxon>
        <taxon>Streptophyta</taxon>
        <taxon>Embryophyta</taxon>
        <taxon>Tracheophyta</taxon>
        <taxon>Spermatophyta</taxon>
        <taxon>Magnoliopsida</taxon>
        <taxon>eudicotyledons</taxon>
        <taxon>Gunneridae</taxon>
        <taxon>Pentapetalae</taxon>
        <taxon>rosids</taxon>
        <taxon>malvids</taxon>
        <taxon>Malvales</taxon>
        <taxon>Malvaceae</taxon>
        <taxon>Malvoideae</taxon>
        <taxon>Gossypium</taxon>
    </lineage>
</organism>
<dbReference type="SUPFAM" id="SSF57850">
    <property type="entry name" value="RING/U-box"/>
    <property type="match status" value="1"/>
</dbReference>
<protein>
    <recommendedName>
        <fullName evidence="4">RING-type E3 ubiquitin transferase</fullName>
        <ecNumber evidence="4">2.3.2.27</ecNumber>
    </recommendedName>
</protein>
<dbReference type="Gene3D" id="3.30.40.10">
    <property type="entry name" value="Zinc/RING finger domain, C3HC4 (zinc finger)"/>
    <property type="match status" value="1"/>
</dbReference>
<evidence type="ECO:0000256" key="6">
    <source>
        <dbReference type="ARBA" id="ARBA00022692"/>
    </source>
</evidence>
<keyword evidence="11 15" id="KW-1133">Transmembrane helix</keyword>
<evidence type="ECO:0000256" key="4">
    <source>
        <dbReference type="ARBA" id="ARBA00012483"/>
    </source>
</evidence>
<dbReference type="PROSITE" id="PS50089">
    <property type="entry name" value="ZF_RING_2"/>
    <property type="match status" value="1"/>
</dbReference>
<evidence type="ECO:0000256" key="10">
    <source>
        <dbReference type="ARBA" id="ARBA00022833"/>
    </source>
</evidence>
<dbReference type="EC" id="2.3.2.27" evidence="4"/>
<evidence type="ECO:0000256" key="12">
    <source>
        <dbReference type="ARBA" id="ARBA00023136"/>
    </source>
</evidence>
<dbReference type="PANTHER" id="PTHR45768:SF18">
    <property type="entry name" value="RING-H2 FINGER PROTEIN ATL47-RELATED"/>
    <property type="match status" value="1"/>
</dbReference>
<comment type="similarity">
    <text evidence="13">Belongs to the RING-type zinc finger family. ATL subfamily.</text>
</comment>
<dbReference type="GO" id="GO:0008270">
    <property type="term" value="F:zinc ion binding"/>
    <property type="evidence" value="ECO:0007669"/>
    <property type="project" value="UniProtKB-KW"/>
</dbReference>
<evidence type="ECO:0000256" key="14">
    <source>
        <dbReference type="PROSITE-ProRule" id="PRU00175"/>
    </source>
</evidence>
<comment type="pathway">
    <text evidence="3">Protein modification; protein ubiquitination.</text>
</comment>
<evidence type="ECO:0000256" key="7">
    <source>
        <dbReference type="ARBA" id="ARBA00022723"/>
    </source>
</evidence>
<comment type="caution">
    <text evidence="17">The sequence shown here is derived from an EMBL/GenBank/DDBJ whole genome shotgun (WGS) entry which is preliminary data.</text>
</comment>
<keyword evidence="7" id="KW-0479">Metal-binding</keyword>
<keyword evidence="10" id="KW-0862">Zinc</keyword>
<dbReference type="EMBL" id="SMMG02000003">
    <property type="protein sequence ID" value="KAA3479156.1"/>
    <property type="molecule type" value="Genomic_DNA"/>
</dbReference>
<evidence type="ECO:0000256" key="13">
    <source>
        <dbReference type="ARBA" id="ARBA00024209"/>
    </source>
</evidence>
<dbReference type="UniPathway" id="UPA00143"/>
<comment type="catalytic activity">
    <reaction evidence="1">
        <text>S-ubiquitinyl-[E2 ubiquitin-conjugating enzyme]-L-cysteine + [acceptor protein]-L-lysine = [E2 ubiquitin-conjugating enzyme]-L-cysteine + N(6)-ubiquitinyl-[acceptor protein]-L-lysine.</text>
        <dbReference type="EC" id="2.3.2.27"/>
    </reaction>
</comment>
<keyword evidence="18" id="KW-1185">Reference proteome</keyword>
<feature type="transmembrane region" description="Helical" evidence="15">
    <location>
        <begin position="283"/>
        <end position="302"/>
    </location>
</feature>